<dbReference type="GO" id="GO:0005576">
    <property type="term" value="C:extracellular region"/>
    <property type="evidence" value="ECO:0007669"/>
    <property type="project" value="UniProtKB-SubCell"/>
</dbReference>
<dbReference type="GO" id="GO:0009277">
    <property type="term" value="C:fungal-type cell wall"/>
    <property type="evidence" value="ECO:0007669"/>
    <property type="project" value="UniProtKB-ARBA"/>
</dbReference>
<reference evidence="7 8" key="1">
    <citation type="journal article" date="2011" name="Proc. Natl. Acad. Sci. U.S.A.">
        <title>Evolutionary erosion of yeast sex chromosomes by mating-type switching accidents.</title>
        <authorList>
            <person name="Gordon J.L."/>
            <person name="Armisen D."/>
            <person name="Proux-Wera E."/>
            <person name="Oheigeartaigh S.S."/>
            <person name="Byrne K.P."/>
            <person name="Wolfe K.H."/>
        </authorList>
    </citation>
    <scope>NUCLEOTIDE SEQUENCE [LARGE SCALE GENOMIC DNA]</scope>
    <source>
        <strain evidence="8">ATCC 76901 / BCRC 22586 / CBS 4309 / NBRC 1992 / NRRL Y-12630</strain>
    </source>
</reference>
<dbReference type="RefSeq" id="XP_003677729.1">
    <property type="nucleotide sequence ID" value="XM_003677681.1"/>
</dbReference>
<reference key="2">
    <citation type="submission" date="2011-08" db="EMBL/GenBank/DDBJ databases">
        <title>Genome sequence of Naumovozyma castellii.</title>
        <authorList>
            <person name="Gordon J.L."/>
            <person name="Armisen D."/>
            <person name="Proux-Wera E."/>
            <person name="OhEigeartaigh S.S."/>
            <person name="Byrne K.P."/>
            <person name="Wolfe K.H."/>
        </authorList>
    </citation>
    <scope>NUCLEOTIDE SEQUENCE</scope>
    <source>
        <strain>Type strain:CBS 4309</strain>
    </source>
</reference>
<dbReference type="Proteomes" id="UP000001640">
    <property type="component" value="Chromosome 8"/>
</dbReference>
<dbReference type="EMBL" id="HE576759">
    <property type="protein sequence ID" value="CCC71379.1"/>
    <property type="molecule type" value="Genomic_DNA"/>
</dbReference>
<protein>
    <recommendedName>
        <fullName evidence="6">Hyphally-regulated cell wall protein N-terminal domain-containing protein</fullName>
    </recommendedName>
</protein>
<dbReference type="KEGG" id="ncs:NCAS_0H00690"/>
<evidence type="ECO:0000256" key="1">
    <source>
        <dbReference type="ARBA" id="ARBA00004613"/>
    </source>
</evidence>
<keyword evidence="4" id="KW-0325">Glycoprotein</keyword>
<organism evidence="7 8">
    <name type="scientific">Naumovozyma castellii</name>
    <name type="common">Yeast</name>
    <name type="synonym">Saccharomyces castellii</name>
    <dbReference type="NCBI Taxonomy" id="27288"/>
    <lineage>
        <taxon>Eukaryota</taxon>
        <taxon>Fungi</taxon>
        <taxon>Dikarya</taxon>
        <taxon>Ascomycota</taxon>
        <taxon>Saccharomycotina</taxon>
        <taxon>Saccharomycetes</taxon>
        <taxon>Saccharomycetales</taxon>
        <taxon>Saccharomycetaceae</taxon>
        <taxon>Naumovozyma</taxon>
    </lineage>
</organism>
<sequence length="537" mass="56922">MIGFSFNFKHVLLMTLLSEAVHAQIDITRDVTYTDLTIADTIVVQAGAGVTYLGGESDITMEPSAYIVNTGVFCAGMISSVDILGGDLYNGGQMFITSNTDAVPRDLVLEKLINSDYMSFALSANSSLAVNGPSQNGGLVEIDASRLTLTASNFVNGGVITLDPITVDISMNITGKGCIYVNASKPSVSVDLSKGFDQTLYFANASPLMLFYGSQASTNIPIIRGLSSSAPTVVNVGPITDDSALSSTDVEYDSTGGILNITNTAGTYLLDIGTGYDASLMFMAFCTSSDFGARVCVYLNSAPTQALPSSCEVAVAPHQDRDAICPPAPPPLPPATTLIAPYDSSNVTRVIEYYTTVDSGSLPITTKTTTYGIPSFTEPMDYNTTMTNSDVLIVEDVIYGATTGTISGMPELTTLSFIDTTTKTYTYTLTHSSTFTIPPPYTTTFTSDNMTVSGVVSYYSTDSDSQPATGTTTLIDTVTSYVTVTMTEYEGGTIDLTSYHYTTGTWESTVTFSSDVETYVIRMSSTSLLSPQPTSQG</sequence>
<name>G0VIQ3_NAUCA</name>
<dbReference type="OMA" id="YVIRMSS"/>
<evidence type="ECO:0000256" key="3">
    <source>
        <dbReference type="ARBA" id="ARBA00022729"/>
    </source>
</evidence>
<keyword evidence="2" id="KW-0964">Secreted</keyword>
<comment type="subcellular location">
    <subcellularLocation>
        <location evidence="1">Secreted</location>
    </subcellularLocation>
</comment>
<dbReference type="OrthoDB" id="4022214at2759"/>
<evidence type="ECO:0000313" key="8">
    <source>
        <dbReference type="Proteomes" id="UP000001640"/>
    </source>
</evidence>
<dbReference type="GeneID" id="96905059"/>
<evidence type="ECO:0000256" key="2">
    <source>
        <dbReference type="ARBA" id="ARBA00022525"/>
    </source>
</evidence>
<dbReference type="InParanoid" id="G0VIQ3"/>
<evidence type="ECO:0000259" key="6">
    <source>
        <dbReference type="Pfam" id="PF11765"/>
    </source>
</evidence>
<proteinExistence type="predicted"/>
<keyword evidence="3 5" id="KW-0732">Signal</keyword>
<evidence type="ECO:0000256" key="4">
    <source>
        <dbReference type="ARBA" id="ARBA00023180"/>
    </source>
</evidence>
<evidence type="ECO:0000313" key="7">
    <source>
        <dbReference type="EMBL" id="CCC71379.1"/>
    </source>
</evidence>
<gene>
    <name evidence="7" type="primary">NCAS0H00690</name>
    <name evidence="7" type="ordered locus">NCAS_0H00690</name>
</gene>
<feature type="chain" id="PRO_5003410847" description="Hyphally-regulated cell wall protein N-terminal domain-containing protein" evidence="5">
    <location>
        <begin position="24"/>
        <end position="537"/>
    </location>
</feature>
<keyword evidence="8" id="KW-1185">Reference proteome</keyword>
<dbReference type="InterPro" id="IPR021031">
    <property type="entry name" value="Hyphal-reg_cell_wall_N"/>
</dbReference>
<dbReference type="HOGENOM" id="CLU_031731_0_0_1"/>
<evidence type="ECO:0000256" key="5">
    <source>
        <dbReference type="SAM" id="SignalP"/>
    </source>
</evidence>
<dbReference type="AlphaFoldDB" id="G0VIQ3"/>
<dbReference type="Pfam" id="PF11765">
    <property type="entry name" value="Hyphal_reg_CWP"/>
    <property type="match status" value="1"/>
</dbReference>
<feature type="signal peptide" evidence="5">
    <location>
        <begin position="1"/>
        <end position="23"/>
    </location>
</feature>
<feature type="domain" description="Hyphally-regulated cell wall protein N-terminal" evidence="6">
    <location>
        <begin position="78"/>
        <end position="312"/>
    </location>
</feature>
<accession>G0VIQ3</accession>